<protein>
    <recommendedName>
        <fullName evidence="2">ComEC/Rec2-related protein domain-containing protein</fullName>
    </recommendedName>
</protein>
<feature type="transmembrane region" description="Helical" evidence="1">
    <location>
        <begin position="109"/>
        <end position="138"/>
    </location>
</feature>
<dbReference type="GeneID" id="93076596"/>
<feature type="transmembrane region" description="Helical" evidence="1">
    <location>
        <begin position="199"/>
        <end position="219"/>
    </location>
</feature>
<feature type="domain" description="ComEC/Rec2-related protein" evidence="2">
    <location>
        <begin position="95"/>
        <end position="193"/>
    </location>
</feature>
<evidence type="ECO:0000313" key="4">
    <source>
        <dbReference type="Proteomes" id="UP000011820"/>
    </source>
</evidence>
<keyword evidence="4" id="KW-1185">Reference proteome</keyword>
<sequence length="394" mass="44332">MLSITKKYDPFPAETTIEGIARLSPPSGPAFPGLFDFNFSSYYKGISAIGYFYSIPKMIYSSESHNTWTWKKISSIKQSFLNEIRANIGTYGSASASIFLIKHFHCIPVYGLIANILAIPILSFVVIPAGLIAILLMILSLDNIPFGVMAWGLDIIIHIAHRISVAHNEFCIGRIPETSFVTIVVEFLLMVFCKTNIRHIGSIMIGITIIILFTFPYSFSPDLLISEKGNLVALVDKNTLISNYSNPPSFIFSQWKSALITPFHEAPHVQKEDLQEKNQSSLKEILRSMQPRKFLCIKKSFCVGCHRSDVIVGVLKRKDMIRLSCQLSDILITTIRDINTKLCNVSLLITPEILQKQGSLEITIIPPSNDNDKVKFIIKSAIENLHFPWTKHRI</sequence>
<reference evidence="3 4" key="1">
    <citation type="journal article" date="2013" name="Genome Announc.">
        <title>Complete Genome Sequence of a Chinese Strain of 'Candidatus Liberibacter asiaticus'.</title>
        <authorList>
            <person name="Lin H."/>
            <person name="Han C.S."/>
            <person name="Liu B."/>
            <person name="Lou B."/>
            <person name="Bai X."/>
            <person name="Deng C."/>
            <person name="Civerolo E.L."/>
            <person name="Gupta G."/>
        </authorList>
    </citation>
    <scope>NUCLEOTIDE SEQUENCE [LARGE SCALE GENOMIC DNA]</scope>
    <source>
        <strain evidence="4">gxpsy</strain>
    </source>
</reference>
<evidence type="ECO:0000259" key="2">
    <source>
        <dbReference type="Pfam" id="PF03772"/>
    </source>
</evidence>
<name>A0ABN4B024_LIBAS</name>
<dbReference type="EMBL" id="CP004005">
    <property type="protein sequence ID" value="AGH16596.1"/>
    <property type="molecule type" value="Genomic_DNA"/>
</dbReference>
<organism evidence="3 4">
    <name type="scientific">Candidatus Liberibacter asiaticus str. gxpsy</name>
    <dbReference type="NCBI Taxonomy" id="1174529"/>
    <lineage>
        <taxon>Bacteria</taxon>
        <taxon>Pseudomonadati</taxon>
        <taxon>Pseudomonadota</taxon>
        <taxon>Alphaproteobacteria</taxon>
        <taxon>Hyphomicrobiales</taxon>
        <taxon>Rhizobiaceae</taxon>
        <taxon>Liberibacter</taxon>
    </lineage>
</organism>
<dbReference type="Proteomes" id="UP000011820">
    <property type="component" value="Chromosome"/>
</dbReference>
<dbReference type="RefSeq" id="WP_012778576.1">
    <property type="nucleotide sequence ID" value="NC_020549.1"/>
</dbReference>
<evidence type="ECO:0000313" key="3">
    <source>
        <dbReference type="EMBL" id="AGH16596.1"/>
    </source>
</evidence>
<dbReference type="Pfam" id="PF03772">
    <property type="entry name" value="Competence"/>
    <property type="match status" value="1"/>
</dbReference>
<feature type="transmembrane region" description="Helical" evidence="1">
    <location>
        <begin position="144"/>
        <end position="163"/>
    </location>
</feature>
<keyword evidence="1" id="KW-0812">Transmembrane</keyword>
<evidence type="ECO:0000256" key="1">
    <source>
        <dbReference type="SAM" id="Phobius"/>
    </source>
</evidence>
<proteinExistence type="predicted"/>
<dbReference type="InterPro" id="IPR004477">
    <property type="entry name" value="ComEC_N"/>
</dbReference>
<keyword evidence="1" id="KW-1133">Transmembrane helix</keyword>
<keyword evidence="1" id="KW-0472">Membrane</keyword>
<accession>A0ABN4B024</accession>
<gene>
    <name evidence="3" type="ORF">WSI_01120</name>
</gene>